<accession>A0AAE9FDM3</accession>
<dbReference type="AlphaFoldDB" id="A0AAE9FDM3"/>
<gene>
    <name evidence="2" type="ORF">L5515_016988</name>
</gene>
<reference evidence="2 3" key="1">
    <citation type="submission" date="2022-04" db="EMBL/GenBank/DDBJ databases">
        <title>Chromosome-level reference genomes for two strains of Caenorhabditis briggsae: an improved platform for comparative genomics.</title>
        <authorList>
            <person name="Stevens L."/>
            <person name="Andersen E."/>
        </authorList>
    </citation>
    <scope>NUCLEOTIDE SEQUENCE [LARGE SCALE GENOMIC DNA]</scope>
    <source>
        <strain evidence="2">VX34</strain>
        <tissue evidence="2">Whole-organism</tissue>
    </source>
</reference>
<keyword evidence="3" id="KW-1185">Reference proteome</keyword>
<sequence length="130" mass="15159">MDKGWTTDGRWTDNGQPTKFSLMDNREKFVAKATSGQRTDNKRNFLSRTTEKNLFRWTRDGQPMNNKRAMDNGPIFLLTRTTEKNFIRRRRTDNGSIRINSADSKPSRPTADQADRNQAFDRKNVDELLC</sequence>
<feature type="region of interest" description="Disordered" evidence="1">
    <location>
        <begin position="87"/>
        <end position="125"/>
    </location>
</feature>
<protein>
    <submittedName>
        <fullName evidence="2">Uncharacterized protein</fullName>
    </submittedName>
</protein>
<proteinExistence type="predicted"/>
<feature type="compositionally biased region" description="Polar residues" evidence="1">
    <location>
        <begin position="94"/>
        <end position="104"/>
    </location>
</feature>
<evidence type="ECO:0000313" key="3">
    <source>
        <dbReference type="Proteomes" id="UP000829354"/>
    </source>
</evidence>
<feature type="compositionally biased region" description="Basic and acidic residues" evidence="1">
    <location>
        <begin position="113"/>
        <end position="125"/>
    </location>
</feature>
<name>A0AAE9FDM3_CAEBR</name>
<evidence type="ECO:0000256" key="1">
    <source>
        <dbReference type="SAM" id="MobiDB-lite"/>
    </source>
</evidence>
<dbReference type="Proteomes" id="UP000829354">
    <property type="component" value="Chromosome X"/>
</dbReference>
<organism evidence="2 3">
    <name type="scientific">Caenorhabditis briggsae</name>
    <dbReference type="NCBI Taxonomy" id="6238"/>
    <lineage>
        <taxon>Eukaryota</taxon>
        <taxon>Metazoa</taxon>
        <taxon>Ecdysozoa</taxon>
        <taxon>Nematoda</taxon>
        <taxon>Chromadorea</taxon>
        <taxon>Rhabditida</taxon>
        <taxon>Rhabditina</taxon>
        <taxon>Rhabditomorpha</taxon>
        <taxon>Rhabditoidea</taxon>
        <taxon>Rhabditidae</taxon>
        <taxon>Peloderinae</taxon>
        <taxon>Caenorhabditis</taxon>
    </lineage>
</organism>
<dbReference type="EMBL" id="CP092625">
    <property type="protein sequence ID" value="UMM40308.1"/>
    <property type="molecule type" value="Genomic_DNA"/>
</dbReference>
<evidence type="ECO:0000313" key="2">
    <source>
        <dbReference type="EMBL" id="UMM40308.1"/>
    </source>
</evidence>